<evidence type="ECO:0000313" key="2">
    <source>
        <dbReference type="Proteomes" id="UP000543556"/>
    </source>
</evidence>
<proteinExistence type="predicted"/>
<accession>A0A7Y7IKV9</accession>
<dbReference type="AlphaFoldDB" id="A0A7Y7IKV9"/>
<evidence type="ECO:0000313" key="1">
    <source>
        <dbReference type="EMBL" id="NVM96751.1"/>
    </source>
</evidence>
<sequence>MDCRQAADSDRATPGISAARAGMRRVAGLRRQYLPDVERTDLVDGTGHRAWEAARLRTDHPSKMTAAAARNG</sequence>
<comment type="caution">
    <text evidence="1">The sequence shown here is derived from an EMBL/GenBank/DDBJ whole genome shotgun (WGS) entry which is preliminary data.</text>
</comment>
<protein>
    <submittedName>
        <fullName evidence="1">Uncharacterized protein</fullName>
    </submittedName>
</protein>
<gene>
    <name evidence="1" type="ORF">G6034_17945</name>
</gene>
<keyword evidence="2" id="KW-1185">Reference proteome</keyword>
<reference evidence="1 2" key="1">
    <citation type="submission" date="2020-02" db="EMBL/GenBank/DDBJ databases">
        <title>Genome sequence of strain AETb3-4.</title>
        <authorList>
            <person name="Gao J."/>
            <person name="Zhang X."/>
        </authorList>
    </citation>
    <scope>NUCLEOTIDE SEQUENCE [LARGE SCALE GENOMIC DNA]</scope>
    <source>
        <strain evidence="1 2">AETb3-4</strain>
    </source>
</reference>
<dbReference type="EMBL" id="JAAMFM010000039">
    <property type="protein sequence ID" value="NVM96751.1"/>
    <property type="molecule type" value="Genomic_DNA"/>
</dbReference>
<dbReference type="Proteomes" id="UP000543556">
    <property type="component" value="Unassembled WGS sequence"/>
</dbReference>
<name>A0A7Y7IKV9_9MICC</name>
<organism evidence="1 2">
    <name type="scientific">Arthrobacter wenxiniae</name>
    <dbReference type="NCBI Taxonomy" id="2713570"/>
    <lineage>
        <taxon>Bacteria</taxon>
        <taxon>Bacillati</taxon>
        <taxon>Actinomycetota</taxon>
        <taxon>Actinomycetes</taxon>
        <taxon>Micrococcales</taxon>
        <taxon>Micrococcaceae</taxon>
        <taxon>Arthrobacter</taxon>
    </lineage>
</organism>